<proteinExistence type="predicted"/>
<dbReference type="PRINTS" id="PR00320">
    <property type="entry name" value="GPROTEINBRPT"/>
</dbReference>
<protein>
    <submittedName>
        <fullName evidence="6">WD40-repeat-containing domain protein</fullName>
    </submittedName>
</protein>
<dbReference type="InterPro" id="IPR036322">
    <property type="entry name" value="WD40_repeat_dom_sf"/>
</dbReference>
<dbReference type="InterPro" id="IPR015943">
    <property type="entry name" value="WD40/YVTN_repeat-like_dom_sf"/>
</dbReference>
<dbReference type="CDD" id="cd00200">
    <property type="entry name" value="WD40"/>
    <property type="match status" value="1"/>
</dbReference>
<organism evidence="6 7">
    <name type="scientific">Phycomyces blakesleeanus</name>
    <dbReference type="NCBI Taxonomy" id="4837"/>
    <lineage>
        <taxon>Eukaryota</taxon>
        <taxon>Fungi</taxon>
        <taxon>Fungi incertae sedis</taxon>
        <taxon>Mucoromycota</taxon>
        <taxon>Mucoromycotina</taxon>
        <taxon>Mucoromycetes</taxon>
        <taxon>Mucorales</taxon>
        <taxon>Phycomycetaceae</taxon>
        <taxon>Phycomyces</taxon>
    </lineage>
</organism>
<evidence type="ECO:0000256" key="4">
    <source>
        <dbReference type="SAM" id="MobiDB-lite"/>
    </source>
</evidence>
<feature type="repeat" description="WD" evidence="3">
    <location>
        <begin position="338"/>
        <end position="377"/>
    </location>
</feature>
<dbReference type="SMART" id="SM00320">
    <property type="entry name" value="WD40"/>
    <property type="match status" value="7"/>
</dbReference>
<evidence type="ECO:0000256" key="3">
    <source>
        <dbReference type="PROSITE-ProRule" id="PRU00221"/>
    </source>
</evidence>
<dbReference type="InterPro" id="IPR001680">
    <property type="entry name" value="WD40_rpt"/>
</dbReference>
<dbReference type="PROSITE" id="PS50181">
    <property type="entry name" value="FBOX"/>
    <property type="match status" value="1"/>
</dbReference>
<evidence type="ECO:0000256" key="1">
    <source>
        <dbReference type="ARBA" id="ARBA00022574"/>
    </source>
</evidence>
<feature type="repeat" description="WD" evidence="3">
    <location>
        <begin position="570"/>
        <end position="609"/>
    </location>
</feature>
<dbReference type="InterPro" id="IPR019775">
    <property type="entry name" value="WD40_repeat_CS"/>
</dbReference>
<accession>A0ABR3B8G7</accession>
<sequence>MSENDQINDLASIESAQQENAPQSSYAITRNDTILYPLANMSTPKSMRRILFNLDGTESLFEEVSRNLLDVSQDELPIRSPRKRPASFFVDSPCDNDDQTEDVENREDHQKSIRQKRSCSNVQSIANCHTGTHPPLEASIALPIEPLLSEHILHPDPTLYTTLTDTADSPNSALPSPSLSPEMTSATDELWEGNSFEPEANSLVDLFDAFPPNLQSYVLLQLSRRTSTDALRNATALIMQSLRTDILSRLPPFLTHIILRYLDIRSLCRASRVSKHWHTLIENDEELWSSNLKTAGFVLSPDEINEMEKPFARKQIYRRHHIMRLNWKYNRASRKKLYGHTNHAVTCLQFDEDKVITGSDDHSVNVYDIKSGKLMRILNGHSGGVWALKYVGNTLVTGSTDRTVRIWDINAGVCRYIFQGHSSTVRCLTIIVPTPSISSTEEHSPQPSQPLIVSGSRDFTLKVWRLPDLDEPVIDTDQKESTYLLHTLSGHTQSVRALAAHGSTVVSGSYDHTVRVWDVEHGKAGHVLTGHTQKVYSVVIDPKRNHCISGSMDSSVRIWNLEDGTCVSILRGHSILVGLLGLSGDCLVSAAADSSLRVWSAETGECQYLLAGHKGAITAFQHDSQKIISGSEGGLKMWCTKTGTLLHELIDDISGVWVVSFDERRCIAAVKSDDVTRLEILDFGVHGLE</sequence>
<dbReference type="Proteomes" id="UP001448207">
    <property type="component" value="Unassembled WGS sequence"/>
</dbReference>
<feature type="region of interest" description="Disordered" evidence="4">
    <location>
        <begin position="82"/>
        <end position="112"/>
    </location>
</feature>
<dbReference type="PROSITE" id="PS00678">
    <property type="entry name" value="WD_REPEATS_1"/>
    <property type="match status" value="3"/>
</dbReference>
<dbReference type="Pfam" id="PF12937">
    <property type="entry name" value="F-box-like"/>
    <property type="match status" value="1"/>
</dbReference>
<keyword evidence="7" id="KW-1185">Reference proteome</keyword>
<dbReference type="Pfam" id="PF00400">
    <property type="entry name" value="WD40"/>
    <property type="match status" value="7"/>
</dbReference>
<keyword evidence="1 3" id="KW-0853">WD repeat</keyword>
<feature type="compositionally biased region" description="Low complexity" evidence="4">
    <location>
        <begin position="166"/>
        <end position="181"/>
    </location>
</feature>
<dbReference type="Gene3D" id="2.130.10.10">
    <property type="entry name" value="YVTN repeat-like/Quinoprotein amine dehydrogenase"/>
    <property type="match status" value="1"/>
</dbReference>
<evidence type="ECO:0000313" key="6">
    <source>
        <dbReference type="EMBL" id="KAL0092180.1"/>
    </source>
</evidence>
<feature type="compositionally biased region" description="Acidic residues" evidence="4">
    <location>
        <begin position="94"/>
        <end position="105"/>
    </location>
</feature>
<dbReference type="InterPro" id="IPR036047">
    <property type="entry name" value="F-box-like_dom_sf"/>
</dbReference>
<dbReference type="Gene3D" id="1.20.1280.50">
    <property type="match status" value="1"/>
</dbReference>
<evidence type="ECO:0000259" key="5">
    <source>
        <dbReference type="PROSITE" id="PS50181"/>
    </source>
</evidence>
<dbReference type="InterPro" id="IPR001810">
    <property type="entry name" value="F-box_dom"/>
</dbReference>
<dbReference type="SUPFAM" id="SSF50978">
    <property type="entry name" value="WD40 repeat-like"/>
    <property type="match status" value="1"/>
</dbReference>
<feature type="repeat" description="WD" evidence="3">
    <location>
        <begin position="378"/>
        <end position="412"/>
    </location>
</feature>
<dbReference type="PANTHER" id="PTHR19879:SF9">
    <property type="entry name" value="TRANSCRIPTION INITIATION FACTOR TFIID SUBUNIT 5"/>
    <property type="match status" value="1"/>
</dbReference>
<dbReference type="SUPFAM" id="SSF81383">
    <property type="entry name" value="F-box domain"/>
    <property type="match status" value="1"/>
</dbReference>
<evidence type="ECO:0000313" key="7">
    <source>
        <dbReference type="Proteomes" id="UP001448207"/>
    </source>
</evidence>
<gene>
    <name evidence="6" type="ORF">J3Q64DRAFT_1717757</name>
</gene>
<keyword evidence="2" id="KW-0677">Repeat</keyword>
<comment type="caution">
    <text evidence="6">The sequence shown here is derived from an EMBL/GenBank/DDBJ whole genome shotgun (WGS) entry which is preliminary data.</text>
</comment>
<feature type="domain" description="F-box" evidence="5">
    <location>
        <begin position="244"/>
        <end position="291"/>
    </location>
</feature>
<name>A0ABR3B8G7_PHYBL</name>
<dbReference type="PROSITE" id="PS50294">
    <property type="entry name" value="WD_REPEATS_REGION"/>
    <property type="match status" value="3"/>
</dbReference>
<dbReference type="EMBL" id="JBCLYO010000002">
    <property type="protein sequence ID" value="KAL0092180.1"/>
    <property type="molecule type" value="Genomic_DNA"/>
</dbReference>
<dbReference type="InterPro" id="IPR020472">
    <property type="entry name" value="WD40_PAC1"/>
</dbReference>
<dbReference type="PANTHER" id="PTHR19879">
    <property type="entry name" value="TRANSCRIPTION INITIATION FACTOR TFIID"/>
    <property type="match status" value="1"/>
</dbReference>
<evidence type="ECO:0000256" key="2">
    <source>
        <dbReference type="ARBA" id="ARBA00022737"/>
    </source>
</evidence>
<reference evidence="6 7" key="1">
    <citation type="submission" date="2024-04" db="EMBL/GenBank/DDBJ databases">
        <title>Symmetric and asymmetric DNA N6-adenine methylation regulates different biological responses in Mucorales.</title>
        <authorList>
            <consortium name="Lawrence Berkeley National Laboratory"/>
            <person name="Lax C."/>
            <person name="Mondo S.J."/>
            <person name="Osorio-Concepcion M."/>
            <person name="Muszewska A."/>
            <person name="Corrochano-Luque M."/>
            <person name="Gutierrez G."/>
            <person name="Riley R."/>
            <person name="Lipzen A."/>
            <person name="Guo J."/>
            <person name="Hundley H."/>
            <person name="Amirebrahimi M."/>
            <person name="Ng V."/>
            <person name="Lorenzo-Gutierrez D."/>
            <person name="Binder U."/>
            <person name="Yang J."/>
            <person name="Song Y."/>
            <person name="Canovas D."/>
            <person name="Navarro E."/>
            <person name="Freitag M."/>
            <person name="Gabaldon T."/>
            <person name="Grigoriev I.V."/>
            <person name="Corrochano L.M."/>
            <person name="Nicolas F.E."/>
            <person name="Garre V."/>
        </authorList>
    </citation>
    <scope>NUCLEOTIDE SEQUENCE [LARGE SCALE GENOMIC DNA]</scope>
    <source>
        <strain evidence="6 7">L51</strain>
    </source>
</reference>
<dbReference type="SMART" id="SM00256">
    <property type="entry name" value="FBOX"/>
    <property type="match status" value="1"/>
</dbReference>
<feature type="repeat" description="WD" evidence="3">
    <location>
        <begin position="528"/>
        <end position="569"/>
    </location>
</feature>
<dbReference type="PROSITE" id="PS50082">
    <property type="entry name" value="WD_REPEATS_2"/>
    <property type="match status" value="5"/>
</dbReference>
<feature type="repeat" description="WD" evidence="3">
    <location>
        <begin position="488"/>
        <end position="527"/>
    </location>
</feature>
<feature type="region of interest" description="Disordered" evidence="4">
    <location>
        <begin position="166"/>
        <end position="185"/>
    </location>
</feature>